<proteinExistence type="predicted"/>
<dbReference type="Proteomes" id="UP001652700">
    <property type="component" value="Unplaced"/>
</dbReference>
<name>A0ABM5KBE2_DIAVI</name>
<dbReference type="RefSeq" id="XP_050507506.1">
    <property type="nucleotide sequence ID" value="XM_050651549.1"/>
</dbReference>
<reference evidence="1" key="1">
    <citation type="submission" date="2025-05" db="UniProtKB">
        <authorList>
            <consortium name="EnsemblMetazoa"/>
        </authorList>
    </citation>
    <scope>IDENTIFICATION</scope>
</reference>
<keyword evidence="2" id="KW-1185">Reference proteome</keyword>
<organism evidence="1 2">
    <name type="scientific">Diabrotica virgifera virgifera</name>
    <name type="common">western corn rootworm</name>
    <dbReference type="NCBI Taxonomy" id="50390"/>
    <lineage>
        <taxon>Eukaryota</taxon>
        <taxon>Metazoa</taxon>
        <taxon>Ecdysozoa</taxon>
        <taxon>Arthropoda</taxon>
        <taxon>Hexapoda</taxon>
        <taxon>Insecta</taxon>
        <taxon>Pterygota</taxon>
        <taxon>Neoptera</taxon>
        <taxon>Endopterygota</taxon>
        <taxon>Coleoptera</taxon>
        <taxon>Polyphaga</taxon>
        <taxon>Cucujiformia</taxon>
        <taxon>Chrysomeloidea</taxon>
        <taxon>Chrysomelidae</taxon>
        <taxon>Galerucinae</taxon>
        <taxon>Diabroticina</taxon>
        <taxon>Diabroticites</taxon>
        <taxon>Diabrotica</taxon>
    </lineage>
</organism>
<accession>A0ABM5KBE2</accession>
<evidence type="ECO:0000313" key="2">
    <source>
        <dbReference type="Proteomes" id="UP001652700"/>
    </source>
</evidence>
<protein>
    <submittedName>
        <fullName evidence="1">Uncharacterized protein</fullName>
    </submittedName>
</protein>
<evidence type="ECO:0000313" key="1">
    <source>
        <dbReference type="EnsemblMetazoa" id="XP_050507506.1"/>
    </source>
</evidence>
<dbReference type="GeneID" id="126885118"/>
<sequence>MGSFVDPETGSRSCSNKLIFILAPILFKLAASKEPNKVIHRHSFRERVPLPATNVNIEPIAIQNYGDVYTQEYSTDNLKNFDGFYQIISNSLEKPVQESQEYIPSQQSLGPAVIPQYPPLATPVNAAASNVPSNENAVFLGSGSIGVVNLGGGAYVLGSGSLGYSEIRRNPRTSLLMPTLPPIQAHPSLLPAAVNSPEITQPKPIFSYSYPQGQSFPNDPNEYEFLTPDQVGFGDPLPPRRLKITNAYAVPTSLQIQPQVPPPPSPTLPPLFTFAQITTLPPIRSTYNKRNPSFYRSVQHKK</sequence>
<dbReference type="EnsemblMetazoa" id="XM_050651549.1">
    <property type="protein sequence ID" value="XP_050507506.1"/>
    <property type="gene ID" value="LOC126885118"/>
</dbReference>